<protein>
    <submittedName>
        <fullName evidence="1">Uncharacterized protein</fullName>
    </submittedName>
</protein>
<gene>
    <name evidence="1" type="ORF">DPMN_004887</name>
</gene>
<evidence type="ECO:0000313" key="1">
    <source>
        <dbReference type="EMBL" id="KAH3880965.1"/>
    </source>
</evidence>
<dbReference type="Proteomes" id="UP000828390">
    <property type="component" value="Unassembled WGS sequence"/>
</dbReference>
<reference evidence="1" key="1">
    <citation type="journal article" date="2019" name="bioRxiv">
        <title>The Genome of the Zebra Mussel, Dreissena polymorpha: A Resource for Invasive Species Research.</title>
        <authorList>
            <person name="McCartney M.A."/>
            <person name="Auch B."/>
            <person name="Kono T."/>
            <person name="Mallez S."/>
            <person name="Zhang Y."/>
            <person name="Obille A."/>
            <person name="Becker A."/>
            <person name="Abrahante J.E."/>
            <person name="Garbe J."/>
            <person name="Badalamenti J.P."/>
            <person name="Herman A."/>
            <person name="Mangelson H."/>
            <person name="Liachko I."/>
            <person name="Sullivan S."/>
            <person name="Sone E.D."/>
            <person name="Koren S."/>
            <person name="Silverstein K.A.T."/>
            <person name="Beckman K.B."/>
            <person name="Gohl D.M."/>
        </authorList>
    </citation>
    <scope>NUCLEOTIDE SEQUENCE</scope>
    <source>
        <strain evidence="1">Duluth1</strain>
        <tissue evidence="1">Whole animal</tissue>
    </source>
</reference>
<keyword evidence="2" id="KW-1185">Reference proteome</keyword>
<dbReference type="AlphaFoldDB" id="A0A9D4RW01"/>
<sequence>MKGSFWRTSIVCCCAQSCHGFLEMLQKLKLSADNGFNQPLIVTVAEKQGRTRNVMKRRNLL</sequence>
<name>A0A9D4RW01_DREPO</name>
<reference evidence="1" key="2">
    <citation type="submission" date="2020-11" db="EMBL/GenBank/DDBJ databases">
        <authorList>
            <person name="McCartney M.A."/>
            <person name="Auch B."/>
            <person name="Kono T."/>
            <person name="Mallez S."/>
            <person name="Becker A."/>
            <person name="Gohl D.M."/>
            <person name="Silverstein K.A.T."/>
            <person name="Koren S."/>
            <person name="Bechman K.B."/>
            <person name="Herman A."/>
            <person name="Abrahante J.E."/>
            <person name="Garbe J."/>
        </authorList>
    </citation>
    <scope>NUCLEOTIDE SEQUENCE</scope>
    <source>
        <strain evidence="1">Duluth1</strain>
        <tissue evidence="1">Whole animal</tissue>
    </source>
</reference>
<comment type="caution">
    <text evidence="1">The sequence shown here is derived from an EMBL/GenBank/DDBJ whole genome shotgun (WGS) entry which is preliminary data.</text>
</comment>
<proteinExistence type="predicted"/>
<organism evidence="1 2">
    <name type="scientific">Dreissena polymorpha</name>
    <name type="common">Zebra mussel</name>
    <name type="synonym">Mytilus polymorpha</name>
    <dbReference type="NCBI Taxonomy" id="45954"/>
    <lineage>
        <taxon>Eukaryota</taxon>
        <taxon>Metazoa</taxon>
        <taxon>Spiralia</taxon>
        <taxon>Lophotrochozoa</taxon>
        <taxon>Mollusca</taxon>
        <taxon>Bivalvia</taxon>
        <taxon>Autobranchia</taxon>
        <taxon>Heteroconchia</taxon>
        <taxon>Euheterodonta</taxon>
        <taxon>Imparidentia</taxon>
        <taxon>Neoheterodontei</taxon>
        <taxon>Myida</taxon>
        <taxon>Dreissenoidea</taxon>
        <taxon>Dreissenidae</taxon>
        <taxon>Dreissena</taxon>
    </lineage>
</organism>
<evidence type="ECO:0000313" key="2">
    <source>
        <dbReference type="Proteomes" id="UP000828390"/>
    </source>
</evidence>
<accession>A0A9D4RW01</accession>
<dbReference type="EMBL" id="JAIWYP010000001">
    <property type="protein sequence ID" value="KAH3880965.1"/>
    <property type="molecule type" value="Genomic_DNA"/>
</dbReference>